<reference evidence="1 2" key="1">
    <citation type="submission" date="2022-05" db="EMBL/GenBank/DDBJ databases">
        <authorList>
            <consortium name="Genoscope - CEA"/>
            <person name="William W."/>
        </authorList>
    </citation>
    <scope>NUCLEOTIDE SEQUENCE [LARGE SCALE GENOMIC DNA]</scope>
</reference>
<dbReference type="Proteomes" id="UP001159427">
    <property type="component" value="Unassembled WGS sequence"/>
</dbReference>
<keyword evidence="2" id="KW-1185">Reference proteome</keyword>
<feature type="non-terminal residue" evidence="1">
    <location>
        <position position="103"/>
    </location>
</feature>
<evidence type="ECO:0000313" key="1">
    <source>
        <dbReference type="EMBL" id="CAH3025786.1"/>
    </source>
</evidence>
<evidence type="ECO:0008006" key="3">
    <source>
        <dbReference type="Google" id="ProtNLM"/>
    </source>
</evidence>
<dbReference type="EMBL" id="CALNXI010000371">
    <property type="protein sequence ID" value="CAH3025786.1"/>
    <property type="molecule type" value="Genomic_DNA"/>
</dbReference>
<organism evidence="1 2">
    <name type="scientific">Porites evermanni</name>
    <dbReference type="NCBI Taxonomy" id="104178"/>
    <lineage>
        <taxon>Eukaryota</taxon>
        <taxon>Metazoa</taxon>
        <taxon>Cnidaria</taxon>
        <taxon>Anthozoa</taxon>
        <taxon>Hexacorallia</taxon>
        <taxon>Scleractinia</taxon>
        <taxon>Fungiina</taxon>
        <taxon>Poritidae</taxon>
        <taxon>Porites</taxon>
    </lineage>
</organism>
<protein>
    <recommendedName>
        <fullName evidence="3">Phage protein</fullName>
    </recommendedName>
</protein>
<sequence length="103" mass="12283">MSFLTTIRIYNDPSDKRTFERQIIQDFNIYDNAVEMKKSVFEATESFFEEDVTVDDVDIGYVGKSNNKRLIKTDQHVDDAYTSRFHHKHSELVIFIEEKKRTR</sequence>
<evidence type="ECO:0000313" key="2">
    <source>
        <dbReference type="Proteomes" id="UP001159427"/>
    </source>
</evidence>
<gene>
    <name evidence="1" type="ORF">PEVE_00027172</name>
</gene>
<name>A0ABN8MB92_9CNID</name>
<proteinExistence type="predicted"/>
<accession>A0ABN8MB92</accession>
<comment type="caution">
    <text evidence="1">The sequence shown here is derived from an EMBL/GenBank/DDBJ whole genome shotgun (WGS) entry which is preliminary data.</text>
</comment>